<dbReference type="AlphaFoldDB" id="A0AAD6WMS3"/>
<proteinExistence type="predicted"/>
<evidence type="ECO:0000313" key="2">
    <source>
        <dbReference type="EMBL" id="KAJ7018442.1"/>
    </source>
</evidence>
<feature type="region of interest" description="Disordered" evidence="1">
    <location>
        <begin position="225"/>
        <end position="245"/>
    </location>
</feature>
<dbReference type="Proteomes" id="UP001218188">
    <property type="component" value="Unassembled WGS sequence"/>
</dbReference>
<evidence type="ECO:0000256" key="1">
    <source>
        <dbReference type="SAM" id="MobiDB-lite"/>
    </source>
</evidence>
<name>A0AAD6WMS3_9AGAR</name>
<sequence>MTRWDTTSEIGPSNFGVVAKRELAASATWIWTQAASRIPSSESLPRSCHPRRSSANGYVAQAPGRVEDHEPSSGLCVVRQTFGVGVAAQIQYLFETLWRKSGENESAEVQGLERLQKQAVDRAVAQRIRRGKHLRLESSIAANSSSGSVQEDKLNQTATRMNDIPKQIAQAASMNFEFRTQPRDDFEIQSQERGWRTASSKTGGEGGRQERLIAINIATAPLSSGINQQRSHHHPSIPTLLQRRPLDRRVRLIHPSPNH</sequence>
<feature type="region of interest" description="Disordered" evidence="1">
    <location>
        <begin position="186"/>
        <end position="208"/>
    </location>
</feature>
<organism evidence="2 3">
    <name type="scientific">Mycena alexandri</name>
    <dbReference type="NCBI Taxonomy" id="1745969"/>
    <lineage>
        <taxon>Eukaryota</taxon>
        <taxon>Fungi</taxon>
        <taxon>Dikarya</taxon>
        <taxon>Basidiomycota</taxon>
        <taxon>Agaricomycotina</taxon>
        <taxon>Agaricomycetes</taxon>
        <taxon>Agaricomycetidae</taxon>
        <taxon>Agaricales</taxon>
        <taxon>Marasmiineae</taxon>
        <taxon>Mycenaceae</taxon>
        <taxon>Mycena</taxon>
    </lineage>
</organism>
<protein>
    <submittedName>
        <fullName evidence="2">Uncharacterized protein</fullName>
    </submittedName>
</protein>
<dbReference type="EMBL" id="JARJCM010000340">
    <property type="protein sequence ID" value="KAJ7018442.1"/>
    <property type="molecule type" value="Genomic_DNA"/>
</dbReference>
<feature type="compositionally biased region" description="Polar residues" evidence="1">
    <location>
        <begin position="188"/>
        <end position="202"/>
    </location>
</feature>
<accession>A0AAD6WMS3</accession>
<keyword evidence="3" id="KW-1185">Reference proteome</keyword>
<gene>
    <name evidence="2" type="ORF">C8F04DRAFT_1328122</name>
</gene>
<evidence type="ECO:0000313" key="3">
    <source>
        <dbReference type="Proteomes" id="UP001218188"/>
    </source>
</evidence>
<comment type="caution">
    <text evidence="2">The sequence shown here is derived from an EMBL/GenBank/DDBJ whole genome shotgun (WGS) entry which is preliminary data.</text>
</comment>
<reference evidence="2" key="1">
    <citation type="submission" date="2023-03" db="EMBL/GenBank/DDBJ databases">
        <title>Massive genome expansion in bonnet fungi (Mycena s.s.) driven by repeated elements and novel gene families across ecological guilds.</title>
        <authorList>
            <consortium name="Lawrence Berkeley National Laboratory"/>
            <person name="Harder C.B."/>
            <person name="Miyauchi S."/>
            <person name="Viragh M."/>
            <person name="Kuo A."/>
            <person name="Thoen E."/>
            <person name="Andreopoulos B."/>
            <person name="Lu D."/>
            <person name="Skrede I."/>
            <person name="Drula E."/>
            <person name="Henrissat B."/>
            <person name="Morin E."/>
            <person name="Kohler A."/>
            <person name="Barry K."/>
            <person name="LaButti K."/>
            <person name="Morin E."/>
            <person name="Salamov A."/>
            <person name="Lipzen A."/>
            <person name="Mereny Z."/>
            <person name="Hegedus B."/>
            <person name="Baldrian P."/>
            <person name="Stursova M."/>
            <person name="Weitz H."/>
            <person name="Taylor A."/>
            <person name="Grigoriev I.V."/>
            <person name="Nagy L.G."/>
            <person name="Martin F."/>
            <person name="Kauserud H."/>
        </authorList>
    </citation>
    <scope>NUCLEOTIDE SEQUENCE</scope>
    <source>
        <strain evidence="2">CBHHK200</strain>
    </source>
</reference>